<proteinExistence type="inferred from homology"/>
<evidence type="ECO:0000256" key="1">
    <source>
        <dbReference type="ARBA" id="ARBA00001946"/>
    </source>
</evidence>
<keyword evidence="7 11" id="KW-0067">ATP-binding</keyword>
<sequence length="435" mass="49028">MNYPQAIDFLSTLIDYERWVYRNYSFKLDNYFEFLSKIGNPQKQLKRVTLVAGTKGKGSTAIMLAKILQDHGERVGLYTSPHLLDYRERIGVNDRQIPATRFASILDTLRPAILAHEPRITFFEALTTTAFLYFLEEGTSVNVLEIGVGGRLDATNVTEPEISVITRIGYDHTKMLGKTLTRIAREKCGVLRPGKPAVIAAQRPRVRSVIKEAVQERGAKGIWWQDDFNAQTIEDNLNGLKMHYQGLTLDTEFTLPLIGTHQIENAAAAIAAAEMLIHEIKEKKVHKALANLKLPARIEIIQDRPAVILDMSHNPESAATLRKTLDRHFASYPRRILLIGITRHKQKRRIIETLAPFFSEIYVTQAKLPRAESTQNLLKLCRKMHRNCRCMDSVADGVEDILDSLDADGLFVISGSIYVAGEALEALKARERANV</sequence>
<dbReference type="GO" id="GO:0005737">
    <property type="term" value="C:cytoplasm"/>
    <property type="evidence" value="ECO:0007669"/>
    <property type="project" value="TreeGrafter"/>
</dbReference>
<dbReference type="EMBL" id="NJBO01000006">
    <property type="protein sequence ID" value="TKJ43090.1"/>
    <property type="molecule type" value="Genomic_DNA"/>
</dbReference>
<dbReference type="GO" id="GO:0005524">
    <property type="term" value="F:ATP binding"/>
    <property type="evidence" value="ECO:0007669"/>
    <property type="project" value="UniProtKB-KW"/>
</dbReference>
<dbReference type="GO" id="GO:0004326">
    <property type="term" value="F:tetrahydrofolylpolyglutamate synthase activity"/>
    <property type="evidence" value="ECO:0007669"/>
    <property type="project" value="UniProtKB-EC"/>
</dbReference>
<feature type="domain" description="Mur ligase C-terminal" evidence="12">
    <location>
        <begin position="297"/>
        <end position="416"/>
    </location>
</feature>
<dbReference type="Pfam" id="PF08245">
    <property type="entry name" value="Mur_ligase_M"/>
    <property type="match status" value="1"/>
</dbReference>
<dbReference type="GO" id="GO:0046872">
    <property type="term" value="F:metal ion binding"/>
    <property type="evidence" value="ECO:0007669"/>
    <property type="project" value="UniProtKB-KW"/>
</dbReference>
<evidence type="ECO:0000256" key="7">
    <source>
        <dbReference type="ARBA" id="ARBA00022840"/>
    </source>
</evidence>
<feature type="domain" description="Mur ligase central" evidence="13">
    <location>
        <begin position="51"/>
        <end position="273"/>
    </location>
</feature>
<dbReference type="SUPFAM" id="SSF53244">
    <property type="entry name" value="MurD-like peptide ligases, peptide-binding domain"/>
    <property type="match status" value="1"/>
</dbReference>
<evidence type="ECO:0000256" key="5">
    <source>
        <dbReference type="ARBA" id="ARBA00022723"/>
    </source>
</evidence>
<evidence type="ECO:0000259" key="12">
    <source>
        <dbReference type="Pfam" id="PF02875"/>
    </source>
</evidence>
<comment type="similarity">
    <text evidence="2 11">Belongs to the folylpolyglutamate synthase family.</text>
</comment>
<evidence type="ECO:0000259" key="13">
    <source>
        <dbReference type="Pfam" id="PF08245"/>
    </source>
</evidence>
<evidence type="ECO:0000256" key="11">
    <source>
        <dbReference type="PIRNR" id="PIRNR001563"/>
    </source>
</evidence>
<evidence type="ECO:0000256" key="3">
    <source>
        <dbReference type="ARBA" id="ARBA00013025"/>
    </source>
</evidence>
<dbReference type="InterPro" id="IPR004101">
    <property type="entry name" value="Mur_ligase_C"/>
</dbReference>
<evidence type="ECO:0000256" key="2">
    <source>
        <dbReference type="ARBA" id="ARBA00008276"/>
    </source>
</evidence>
<keyword evidence="5" id="KW-0479">Metal-binding</keyword>
<dbReference type="PIRSF" id="PIRSF001563">
    <property type="entry name" value="Folylpolyglu_synth"/>
    <property type="match status" value="1"/>
</dbReference>
<dbReference type="Proteomes" id="UP000317778">
    <property type="component" value="Unassembled WGS sequence"/>
</dbReference>
<dbReference type="SUPFAM" id="SSF53623">
    <property type="entry name" value="MurD-like peptide ligases, catalytic domain"/>
    <property type="match status" value="1"/>
</dbReference>
<dbReference type="NCBIfam" id="TIGR01499">
    <property type="entry name" value="folC"/>
    <property type="match status" value="1"/>
</dbReference>
<gene>
    <name evidence="14" type="ORF">CEE36_04905</name>
</gene>
<keyword evidence="8" id="KW-0460">Magnesium</keyword>
<evidence type="ECO:0000256" key="4">
    <source>
        <dbReference type="ARBA" id="ARBA00022598"/>
    </source>
</evidence>
<evidence type="ECO:0000313" key="15">
    <source>
        <dbReference type="Proteomes" id="UP000317778"/>
    </source>
</evidence>
<name>A0A532V7C3_UNCT6</name>
<comment type="caution">
    <text evidence="14">The sequence shown here is derived from an EMBL/GenBank/DDBJ whole genome shotgun (WGS) entry which is preliminary data.</text>
</comment>
<dbReference type="FunFam" id="3.40.1190.10:FF:000011">
    <property type="entry name" value="Folylpolyglutamate synthase/dihydrofolate synthase"/>
    <property type="match status" value="1"/>
</dbReference>
<dbReference type="PANTHER" id="PTHR11136:SF0">
    <property type="entry name" value="DIHYDROFOLATE SYNTHETASE-RELATED"/>
    <property type="match status" value="1"/>
</dbReference>
<comment type="cofactor">
    <cofactor evidence="1">
        <name>Mg(2+)</name>
        <dbReference type="ChEBI" id="CHEBI:18420"/>
    </cofactor>
</comment>
<accession>A0A532V7C3</accession>
<dbReference type="Gene3D" id="3.90.190.20">
    <property type="entry name" value="Mur ligase, C-terminal domain"/>
    <property type="match status" value="1"/>
</dbReference>
<dbReference type="InterPro" id="IPR013221">
    <property type="entry name" value="Mur_ligase_cen"/>
</dbReference>
<evidence type="ECO:0000256" key="10">
    <source>
        <dbReference type="ARBA" id="ARBA00047493"/>
    </source>
</evidence>
<organism evidence="14 15">
    <name type="scientific">candidate division TA06 bacterium B3_TA06</name>
    <dbReference type="NCBI Taxonomy" id="2012487"/>
    <lineage>
        <taxon>Bacteria</taxon>
        <taxon>Bacteria division TA06</taxon>
    </lineage>
</organism>
<dbReference type="InterPro" id="IPR036615">
    <property type="entry name" value="Mur_ligase_C_dom_sf"/>
</dbReference>
<dbReference type="GO" id="GO:0008841">
    <property type="term" value="F:dihydrofolate synthase activity"/>
    <property type="evidence" value="ECO:0007669"/>
    <property type="project" value="TreeGrafter"/>
</dbReference>
<keyword evidence="4 11" id="KW-0436">Ligase</keyword>
<reference evidence="14 15" key="1">
    <citation type="submission" date="2017-06" db="EMBL/GenBank/DDBJ databases">
        <title>Novel microbial phyla capable of carbon fixation and sulfur reduction in deep-sea sediments.</title>
        <authorList>
            <person name="Huang J."/>
            <person name="Baker B."/>
            <person name="Wang Y."/>
        </authorList>
    </citation>
    <scope>NUCLEOTIDE SEQUENCE [LARGE SCALE GENOMIC DNA]</scope>
    <source>
        <strain evidence="14">B3_TA06</strain>
    </source>
</reference>
<evidence type="ECO:0000313" key="14">
    <source>
        <dbReference type="EMBL" id="TKJ43090.1"/>
    </source>
</evidence>
<dbReference type="InterPro" id="IPR001645">
    <property type="entry name" value="Folylpolyglutamate_synth"/>
</dbReference>
<dbReference type="PANTHER" id="PTHR11136">
    <property type="entry name" value="FOLYLPOLYGLUTAMATE SYNTHASE-RELATED"/>
    <property type="match status" value="1"/>
</dbReference>
<evidence type="ECO:0000256" key="6">
    <source>
        <dbReference type="ARBA" id="ARBA00022741"/>
    </source>
</evidence>
<keyword evidence="6 11" id="KW-0547">Nucleotide-binding</keyword>
<dbReference type="InterPro" id="IPR036565">
    <property type="entry name" value="Mur-like_cat_sf"/>
</dbReference>
<protein>
    <recommendedName>
        <fullName evidence="3">tetrahydrofolate synthase</fullName>
        <ecNumber evidence="3">6.3.2.17</ecNumber>
    </recommendedName>
    <alternativeName>
        <fullName evidence="9">Tetrahydrofolylpolyglutamate synthase</fullName>
    </alternativeName>
</protein>
<dbReference type="Gene3D" id="3.40.1190.10">
    <property type="entry name" value="Mur-like, catalytic domain"/>
    <property type="match status" value="1"/>
</dbReference>
<comment type="catalytic activity">
    <reaction evidence="10">
        <text>(6S)-5,6,7,8-tetrahydrofolyl-(gamma-L-Glu)(n) + L-glutamate + ATP = (6S)-5,6,7,8-tetrahydrofolyl-(gamma-L-Glu)(n+1) + ADP + phosphate + H(+)</text>
        <dbReference type="Rhea" id="RHEA:10580"/>
        <dbReference type="Rhea" id="RHEA-COMP:14738"/>
        <dbReference type="Rhea" id="RHEA-COMP:14740"/>
        <dbReference type="ChEBI" id="CHEBI:15378"/>
        <dbReference type="ChEBI" id="CHEBI:29985"/>
        <dbReference type="ChEBI" id="CHEBI:30616"/>
        <dbReference type="ChEBI" id="CHEBI:43474"/>
        <dbReference type="ChEBI" id="CHEBI:141005"/>
        <dbReference type="ChEBI" id="CHEBI:456216"/>
        <dbReference type="EC" id="6.3.2.17"/>
    </reaction>
</comment>
<evidence type="ECO:0000256" key="9">
    <source>
        <dbReference type="ARBA" id="ARBA00030592"/>
    </source>
</evidence>
<dbReference type="EC" id="6.3.2.17" evidence="3"/>
<dbReference type="AlphaFoldDB" id="A0A532V7C3"/>
<evidence type="ECO:0000256" key="8">
    <source>
        <dbReference type="ARBA" id="ARBA00022842"/>
    </source>
</evidence>
<dbReference type="Pfam" id="PF02875">
    <property type="entry name" value="Mur_ligase_C"/>
    <property type="match status" value="1"/>
</dbReference>